<accession>A0A1Y5TQH2</accession>
<dbReference type="GO" id="GO:0008146">
    <property type="term" value="F:sulfotransferase activity"/>
    <property type="evidence" value="ECO:0007669"/>
    <property type="project" value="InterPro"/>
</dbReference>
<dbReference type="AlphaFoldDB" id="A0A1Y5TQH2"/>
<reference evidence="1 2" key="1">
    <citation type="submission" date="2017-03" db="EMBL/GenBank/DDBJ databases">
        <authorList>
            <person name="Afonso C.L."/>
            <person name="Miller P.J."/>
            <person name="Scott M.A."/>
            <person name="Spackman E."/>
            <person name="Goraichik I."/>
            <person name="Dimitrov K.M."/>
            <person name="Suarez D.L."/>
            <person name="Swayne D.E."/>
        </authorList>
    </citation>
    <scope>NUCLEOTIDE SEQUENCE [LARGE SCALE GENOMIC DNA]</scope>
    <source>
        <strain evidence="1 2">CECT 7023</strain>
    </source>
</reference>
<sequence length="78" mass="9045">MQKILRPDLIPYDLIGRLETFDRDLAQVNARLGHRLSENYVFAPLKTGSSTKTDTYYTPEIRKQVEEIYACDLDAFGY</sequence>
<gene>
    <name evidence="1" type="ORF">ROA7023_03359</name>
</gene>
<dbReference type="InterPro" id="IPR005331">
    <property type="entry name" value="Sulfotransferase"/>
</dbReference>
<dbReference type="Pfam" id="PF03567">
    <property type="entry name" value="Sulfotransfer_2"/>
    <property type="match status" value="1"/>
</dbReference>
<dbReference type="GO" id="GO:0016020">
    <property type="term" value="C:membrane"/>
    <property type="evidence" value="ECO:0007669"/>
    <property type="project" value="InterPro"/>
</dbReference>
<name>A0A1Y5TQH2_9RHOB</name>
<evidence type="ECO:0000313" key="1">
    <source>
        <dbReference type="EMBL" id="SLN69135.1"/>
    </source>
</evidence>
<proteinExistence type="predicted"/>
<dbReference type="EMBL" id="FWFZ01000021">
    <property type="protein sequence ID" value="SLN69135.1"/>
    <property type="molecule type" value="Genomic_DNA"/>
</dbReference>
<keyword evidence="2" id="KW-1185">Reference proteome</keyword>
<dbReference type="Proteomes" id="UP000193900">
    <property type="component" value="Unassembled WGS sequence"/>
</dbReference>
<protein>
    <submittedName>
        <fullName evidence="1">Uncharacterized protein</fullName>
    </submittedName>
</protein>
<dbReference type="OrthoDB" id="1407035at2"/>
<organism evidence="1 2">
    <name type="scientific">Roseisalinus antarcticus</name>
    <dbReference type="NCBI Taxonomy" id="254357"/>
    <lineage>
        <taxon>Bacteria</taxon>
        <taxon>Pseudomonadati</taxon>
        <taxon>Pseudomonadota</taxon>
        <taxon>Alphaproteobacteria</taxon>
        <taxon>Rhodobacterales</taxon>
        <taxon>Roseobacteraceae</taxon>
        <taxon>Roseisalinus</taxon>
    </lineage>
</organism>
<dbReference type="RefSeq" id="WP_159458556.1">
    <property type="nucleotide sequence ID" value="NZ_FWFZ01000021.1"/>
</dbReference>
<evidence type="ECO:0000313" key="2">
    <source>
        <dbReference type="Proteomes" id="UP000193900"/>
    </source>
</evidence>